<name>K2R8G7_MACPH</name>
<dbReference type="Proteomes" id="UP000007129">
    <property type="component" value="Unassembled WGS sequence"/>
</dbReference>
<comment type="caution">
    <text evidence="3">The sequence shown here is derived from an EMBL/GenBank/DDBJ whole genome shotgun (WGS) entry which is preliminary data.</text>
</comment>
<feature type="compositionally biased region" description="Polar residues" evidence="1">
    <location>
        <begin position="129"/>
        <end position="138"/>
    </location>
</feature>
<accession>K2R8G7</accession>
<evidence type="ECO:0000256" key="2">
    <source>
        <dbReference type="SAM" id="Phobius"/>
    </source>
</evidence>
<gene>
    <name evidence="3" type="ORF">MPH_04042</name>
</gene>
<dbReference type="AlphaFoldDB" id="K2R8G7"/>
<sequence length="294" mass="31655">MSTNTTGASRWEAQENKDGHFWATGNNASLVIGMVLFPMLIITAVVCLGMLFKFRRRVQTASTDEERGNQLGRPSRGPLIASSIAARDYGTNSGSPPGPHSGNANRAPSAENRPVFKPTPPVACLGSPSHMNSSIPGSSTLNSDIASHVSTATTSTLVCPTRVKAFAMPMTNDEPGFDSAYLSDLLGVDIPRFTSMSFTDYPPPADESASSACEPTSSADNHNWQAPAVANATVYELKPLANRFDRVSQLRVEIIMPLEGGGERRILLHHPAVKEKDQNQPPLLIPDWMKGKRV</sequence>
<reference evidence="3 4" key="1">
    <citation type="journal article" date="2012" name="BMC Genomics">
        <title>Tools to kill: Genome of one of the most destructive plant pathogenic fungi Macrophomina phaseolina.</title>
        <authorList>
            <person name="Islam M.S."/>
            <person name="Haque M.S."/>
            <person name="Islam M.M."/>
            <person name="Emdad E.M."/>
            <person name="Halim A."/>
            <person name="Hossen Q.M.M."/>
            <person name="Hossain M.Z."/>
            <person name="Ahmed B."/>
            <person name="Rahim S."/>
            <person name="Rahman M.S."/>
            <person name="Alam M.M."/>
            <person name="Hou S."/>
            <person name="Wan X."/>
            <person name="Saito J.A."/>
            <person name="Alam M."/>
        </authorList>
    </citation>
    <scope>NUCLEOTIDE SEQUENCE [LARGE SCALE GENOMIC DNA]</scope>
    <source>
        <strain evidence="3 4">MS6</strain>
    </source>
</reference>
<keyword evidence="2" id="KW-0472">Membrane</keyword>
<evidence type="ECO:0000256" key="1">
    <source>
        <dbReference type="SAM" id="MobiDB-lite"/>
    </source>
</evidence>
<evidence type="ECO:0000313" key="3">
    <source>
        <dbReference type="EMBL" id="EKG18696.1"/>
    </source>
</evidence>
<protein>
    <submittedName>
        <fullName evidence="3">Uncharacterized protein</fullName>
    </submittedName>
</protein>
<dbReference type="InParanoid" id="K2R8G7"/>
<dbReference type="HOGENOM" id="CLU_946884_0_0_1"/>
<proteinExistence type="predicted"/>
<feature type="transmembrane region" description="Helical" evidence="2">
    <location>
        <begin position="30"/>
        <end position="52"/>
    </location>
</feature>
<keyword evidence="2" id="KW-0812">Transmembrane</keyword>
<dbReference type="VEuPathDB" id="FungiDB:MPH_04042"/>
<keyword evidence="2" id="KW-1133">Transmembrane helix</keyword>
<feature type="region of interest" description="Disordered" evidence="1">
    <location>
        <begin position="87"/>
        <end position="138"/>
    </location>
</feature>
<organism evidence="3 4">
    <name type="scientific">Macrophomina phaseolina (strain MS6)</name>
    <name type="common">Charcoal rot fungus</name>
    <dbReference type="NCBI Taxonomy" id="1126212"/>
    <lineage>
        <taxon>Eukaryota</taxon>
        <taxon>Fungi</taxon>
        <taxon>Dikarya</taxon>
        <taxon>Ascomycota</taxon>
        <taxon>Pezizomycotina</taxon>
        <taxon>Dothideomycetes</taxon>
        <taxon>Dothideomycetes incertae sedis</taxon>
        <taxon>Botryosphaeriales</taxon>
        <taxon>Botryosphaeriaceae</taxon>
        <taxon>Macrophomina</taxon>
    </lineage>
</organism>
<evidence type="ECO:0000313" key="4">
    <source>
        <dbReference type="Proteomes" id="UP000007129"/>
    </source>
</evidence>
<dbReference type="EMBL" id="AHHD01000180">
    <property type="protein sequence ID" value="EKG18696.1"/>
    <property type="molecule type" value="Genomic_DNA"/>
</dbReference>